<keyword evidence="3" id="KW-1185">Reference proteome</keyword>
<sequence>MRYALFEALIFNSVCMRTIMSILNIVDFAQPAKESLEYMPKAEAVLAGDPLQTVHTHFASPCGQLAAGVWEGACGQWTVNFTESEYCEILEGVSVIRDADGTAKTVRAGDRFLIPAGFRGTWEVVEPCKKVFVSVEFKG</sequence>
<feature type="domain" description="(S)-ureidoglycine aminohydrolase cupin" evidence="1">
    <location>
        <begin position="60"/>
        <end position="132"/>
    </location>
</feature>
<dbReference type="InterPro" id="IPR008579">
    <property type="entry name" value="UGlyAH_Cupin_dom"/>
</dbReference>
<dbReference type="PANTHER" id="PTHR40943:SF2">
    <property type="entry name" value="(S)-UREIDOGLYCINE AMINOHYDROLASE CUPIN DOMAIN-CONTAINING PROTEIN"/>
    <property type="match status" value="1"/>
</dbReference>
<dbReference type="RefSeq" id="WP_408339829.1">
    <property type="nucleotide sequence ID" value="NZ_JAQQCF010000037.1"/>
</dbReference>
<evidence type="ECO:0000313" key="2">
    <source>
        <dbReference type="EMBL" id="MFM0641226.1"/>
    </source>
</evidence>
<gene>
    <name evidence="2" type="ORF">PQQ63_31485</name>
</gene>
<comment type="caution">
    <text evidence="2">The sequence shown here is derived from an EMBL/GenBank/DDBJ whole genome shotgun (WGS) entry which is preliminary data.</text>
</comment>
<dbReference type="PANTHER" id="PTHR40943">
    <property type="entry name" value="CYTOPLASMIC PROTEIN-RELATED"/>
    <property type="match status" value="1"/>
</dbReference>
<accession>A0ABW9E534</accession>
<dbReference type="CDD" id="cd02227">
    <property type="entry name" value="cupin_TM1112-like"/>
    <property type="match status" value="1"/>
</dbReference>
<dbReference type="Gene3D" id="2.60.120.10">
    <property type="entry name" value="Jelly Rolls"/>
    <property type="match status" value="1"/>
</dbReference>
<dbReference type="Pfam" id="PF05899">
    <property type="entry name" value="Cupin_3"/>
    <property type="match status" value="1"/>
</dbReference>
<proteinExistence type="predicted"/>
<dbReference type="EMBL" id="JAQQCF010000037">
    <property type="protein sequence ID" value="MFM0641226.1"/>
    <property type="molecule type" value="Genomic_DNA"/>
</dbReference>
<organism evidence="2 3">
    <name type="scientific">Paraburkholderia metrosideri</name>
    <dbReference type="NCBI Taxonomy" id="580937"/>
    <lineage>
        <taxon>Bacteria</taxon>
        <taxon>Pseudomonadati</taxon>
        <taxon>Pseudomonadota</taxon>
        <taxon>Betaproteobacteria</taxon>
        <taxon>Burkholderiales</taxon>
        <taxon>Burkholderiaceae</taxon>
        <taxon>Paraburkholderia</taxon>
    </lineage>
</organism>
<evidence type="ECO:0000259" key="1">
    <source>
        <dbReference type="Pfam" id="PF05899"/>
    </source>
</evidence>
<dbReference type="SUPFAM" id="SSF51182">
    <property type="entry name" value="RmlC-like cupins"/>
    <property type="match status" value="1"/>
</dbReference>
<name>A0ABW9E534_9BURK</name>
<dbReference type="Proteomes" id="UP001629432">
    <property type="component" value="Unassembled WGS sequence"/>
</dbReference>
<dbReference type="InterPro" id="IPR014710">
    <property type="entry name" value="RmlC-like_jellyroll"/>
</dbReference>
<protein>
    <submittedName>
        <fullName evidence="2">Cupin domain-containing protein</fullName>
    </submittedName>
</protein>
<reference evidence="2 3" key="1">
    <citation type="journal article" date="2024" name="Chem. Sci.">
        <title>Discovery of megapolipeptins by genome mining of a Burkholderiales bacteria collection.</title>
        <authorList>
            <person name="Paulo B.S."/>
            <person name="Recchia M.J.J."/>
            <person name="Lee S."/>
            <person name="Fergusson C.H."/>
            <person name="Romanowski S.B."/>
            <person name="Hernandez A."/>
            <person name="Krull N."/>
            <person name="Liu D.Y."/>
            <person name="Cavanagh H."/>
            <person name="Bos A."/>
            <person name="Gray C.A."/>
            <person name="Murphy B.T."/>
            <person name="Linington R.G."/>
            <person name="Eustaquio A.S."/>
        </authorList>
    </citation>
    <scope>NUCLEOTIDE SEQUENCE [LARGE SCALE GENOMIC DNA]</scope>
    <source>
        <strain evidence="2 3">RL17-338-BIC-A</strain>
    </source>
</reference>
<evidence type="ECO:0000313" key="3">
    <source>
        <dbReference type="Proteomes" id="UP001629432"/>
    </source>
</evidence>
<dbReference type="InterPro" id="IPR011051">
    <property type="entry name" value="RmlC_Cupin_sf"/>
</dbReference>